<keyword evidence="8 12" id="KW-0862">Zinc</keyword>
<dbReference type="PANTHER" id="PTHR11644:SF2">
    <property type="entry name" value="CYTIDINE DEAMINASE"/>
    <property type="match status" value="1"/>
</dbReference>
<dbReference type="CDD" id="cd01283">
    <property type="entry name" value="cytidine_deaminase"/>
    <property type="match status" value="1"/>
</dbReference>
<keyword evidence="15" id="KW-1185">Reference proteome</keyword>
<dbReference type="NCBIfam" id="NF004064">
    <property type="entry name" value="PRK05578.1"/>
    <property type="match status" value="1"/>
</dbReference>
<dbReference type="InterPro" id="IPR016193">
    <property type="entry name" value="Cytidine_deaminase-like"/>
</dbReference>
<dbReference type="Proteomes" id="UP001652432">
    <property type="component" value="Unassembled WGS sequence"/>
</dbReference>
<keyword evidence="6 12" id="KW-0479">Metal-binding</keyword>
<comment type="function">
    <text evidence="2 12">This enzyme scavenges exogenous and endogenous cytidine and 2'-deoxycytidine for UMP synthesis.</text>
</comment>
<evidence type="ECO:0000256" key="2">
    <source>
        <dbReference type="ARBA" id="ARBA00003949"/>
    </source>
</evidence>
<comment type="caution">
    <text evidence="14">The sequence shown here is derived from an EMBL/GenBank/DDBJ whole genome shotgun (WGS) entry which is preliminary data.</text>
</comment>
<dbReference type="Gene3D" id="3.40.140.10">
    <property type="entry name" value="Cytidine Deaminase, domain 2"/>
    <property type="match status" value="1"/>
</dbReference>
<evidence type="ECO:0000256" key="4">
    <source>
        <dbReference type="ARBA" id="ARBA00012783"/>
    </source>
</evidence>
<dbReference type="EMBL" id="JAOQKJ010000002">
    <property type="protein sequence ID" value="MCU6743297.1"/>
    <property type="molecule type" value="Genomic_DNA"/>
</dbReference>
<evidence type="ECO:0000259" key="13">
    <source>
        <dbReference type="PROSITE" id="PS51747"/>
    </source>
</evidence>
<comment type="cofactor">
    <cofactor evidence="1 12">
        <name>Zn(2+)</name>
        <dbReference type="ChEBI" id="CHEBI:29105"/>
    </cofactor>
</comment>
<dbReference type="GO" id="GO:0004126">
    <property type="term" value="F:cytidine deaminase activity"/>
    <property type="evidence" value="ECO:0007669"/>
    <property type="project" value="UniProtKB-EC"/>
</dbReference>
<evidence type="ECO:0000256" key="5">
    <source>
        <dbReference type="ARBA" id="ARBA00018266"/>
    </source>
</evidence>
<name>A0ABT2SZ70_9FIRM</name>
<dbReference type="EC" id="3.5.4.5" evidence="4 12"/>
<evidence type="ECO:0000313" key="15">
    <source>
        <dbReference type="Proteomes" id="UP001652432"/>
    </source>
</evidence>
<dbReference type="Pfam" id="PF00383">
    <property type="entry name" value="dCMP_cyt_deam_1"/>
    <property type="match status" value="1"/>
</dbReference>
<sequence length="161" mass="17570">MEKVQCEDPDQDRLPVEELIGKALAARKNAYTPYSHFQVGAALLTERGQIYTGCNIENAAYGPTICAERCAIFKAVSEGEHSLKAIAIAGGNEKETDMLSGYAFPCGVCRQVMREFAKDAAFKVIVARNITDFQIFSLEELLPNSFGPENLSAKELEGGTE</sequence>
<dbReference type="InterPro" id="IPR016192">
    <property type="entry name" value="APOBEC/CMP_deaminase_Zn-bd"/>
</dbReference>
<comment type="catalytic activity">
    <reaction evidence="11 12">
        <text>cytidine + H2O + H(+) = uridine + NH4(+)</text>
        <dbReference type="Rhea" id="RHEA:16069"/>
        <dbReference type="ChEBI" id="CHEBI:15377"/>
        <dbReference type="ChEBI" id="CHEBI:15378"/>
        <dbReference type="ChEBI" id="CHEBI:16704"/>
        <dbReference type="ChEBI" id="CHEBI:17562"/>
        <dbReference type="ChEBI" id="CHEBI:28938"/>
        <dbReference type="EC" id="3.5.4.5"/>
    </reaction>
</comment>
<accession>A0ABT2SZ70</accession>
<protein>
    <recommendedName>
        <fullName evidence="5 12">Cytidine deaminase</fullName>
        <ecNumber evidence="4 12">3.5.4.5</ecNumber>
    </recommendedName>
    <alternativeName>
        <fullName evidence="9 12">Cytidine aminohydrolase</fullName>
    </alternativeName>
</protein>
<evidence type="ECO:0000313" key="14">
    <source>
        <dbReference type="EMBL" id="MCU6743297.1"/>
    </source>
</evidence>
<keyword evidence="7 12" id="KW-0378">Hydrolase</keyword>
<dbReference type="PROSITE" id="PS51747">
    <property type="entry name" value="CYT_DCMP_DEAMINASES_2"/>
    <property type="match status" value="1"/>
</dbReference>
<proteinExistence type="inferred from homology"/>
<dbReference type="InterPro" id="IPR002125">
    <property type="entry name" value="CMP_dCMP_dom"/>
</dbReference>
<comment type="similarity">
    <text evidence="3 12">Belongs to the cytidine and deoxycytidylate deaminase family.</text>
</comment>
<evidence type="ECO:0000256" key="7">
    <source>
        <dbReference type="ARBA" id="ARBA00022801"/>
    </source>
</evidence>
<evidence type="ECO:0000256" key="8">
    <source>
        <dbReference type="ARBA" id="ARBA00022833"/>
    </source>
</evidence>
<evidence type="ECO:0000256" key="12">
    <source>
        <dbReference type="RuleBase" id="RU364006"/>
    </source>
</evidence>
<evidence type="ECO:0000256" key="3">
    <source>
        <dbReference type="ARBA" id="ARBA00006576"/>
    </source>
</evidence>
<dbReference type="RefSeq" id="WP_118797051.1">
    <property type="nucleotide sequence ID" value="NZ_JAOQKJ010000002.1"/>
</dbReference>
<dbReference type="PANTHER" id="PTHR11644">
    <property type="entry name" value="CYTIDINE DEAMINASE"/>
    <property type="match status" value="1"/>
</dbReference>
<dbReference type="SUPFAM" id="SSF53927">
    <property type="entry name" value="Cytidine deaminase-like"/>
    <property type="match status" value="1"/>
</dbReference>
<comment type="catalytic activity">
    <reaction evidence="10 12">
        <text>2'-deoxycytidine + H2O + H(+) = 2'-deoxyuridine + NH4(+)</text>
        <dbReference type="Rhea" id="RHEA:13433"/>
        <dbReference type="ChEBI" id="CHEBI:15377"/>
        <dbReference type="ChEBI" id="CHEBI:15378"/>
        <dbReference type="ChEBI" id="CHEBI:15698"/>
        <dbReference type="ChEBI" id="CHEBI:16450"/>
        <dbReference type="ChEBI" id="CHEBI:28938"/>
        <dbReference type="EC" id="3.5.4.5"/>
    </reaction>
</comment>
<dbReference type="InterPro" id="IPR050202">
    <property type="entry name" value="Cyt/Deoxycyt_deaminase"/>
</dbReference>
<feature type="domain" description="CMP/dCMP-type deaminase" evidence="13">
    <location>
        <begin position="14"/>
        <end position="149"/>
    </location>
</feature>
<dbReference type="InterPro" id="IPR006262">
    <property type="entry name" value="Cyt_deam_tetra"/>
</dbReference>
<evidence type="ECO:0000256" key="9">
    <source>
        <dbReference type="ARBA" id="ARBA00032005"/>
    </source>
</evidence>
<evidence type="ECO:0000256" key="10">
    <source>
        <dbReference type="ARBA" id="ARBA00049252"/>
    </source>
</evidence>
<gene>
    <name evidence="14" type="primary">cdd</name>
    <name evidence="14" type="ORF">OCV77_02060</name>
</gene>
<organism evidence="14 15">
    <name type="scientific">Suilimivivens aceti</name>
    <dbReference type="NCBI Taxonomy" id="2981774"/>
    <lineage>
        <taxon>Bacteria</taxon>
        <taxon>Bacillati</taxon>
        <taxon>Bacillota</taxon>
        <taxon>Clostridia</taxon>
        <taxon>Lachnospirales</taxon>
        <taxon>Lachnospiraceae</taxon>
        <taxon>Suilimivivens</taxon>
    </lineage>
</organism>
<reference evidence="14 15" key="1">
    <citation type="journal article" date="2021" name="ISME Commun">
        <title>Automated analysis of genomic sequences facilitates high-throughput and comprehensive description of bacteria.</title>
        <authorList>
            <person name="Hitch T.C.A."/>
        </authorList>
    </citation>
    <scope>NUCLEOTIDE SEQUENCE [LARGE SCALE GENOMIC DNA]</scope>
    <source>
        <strain evidence="14 15">Sanger_18</strain>
    </source>
</reference>
<dbReference type="NCBIfam" id="TIGR01354">
    <property type="entry name" value="cyt_deam_tetra"/>
    <property type="match status" value="1"/>
</dbReference>
<dbReference type="PROSITE" id="PS00903">
    <property type="entry name" value="CYT_DCMP_DEAMINASES_1"/>
    <property type="match status" value="1"/>
</dbReference>
<evidence type="ECO:0000256" key="1">
    <source>
        <dbReference type="ARBA" id="ARBA00001947"/>
    </source>
</evidence>
<evidence type="ECO:0000256" key="11">
    <source>
        <dbReference type="ARBA" id="ARBA00049558"/>
    </source>
</evidence>
<evidence type="ECO:0000256" key="6">
    <source>
        <dbReference type="ARBA" id="ARBA00022723"/>
    </source>
</evidence>